<proteinExistence type="predicted"/>
<feature type="region of interest" description="Disordered" evidence="1">
    <location>
        <begin position="17"/>
        <end position="72"/>
    </location>
</feature>
<evidence type="ECO:0000313" key="2">
    <source>
        <dbReference type="EMBL" id="AYA94072.1"/>
    </source>
</evidence>
<accession>A0A385PQ88</accession>
<name>A0A385PQ88_9PAPI</name>
<reference evidence="2" key="1">
    <citation type="journal article" date="2018" name="Nat. Med.">
        <title>Expanded skin virome in DOCK8-deficient patients.</title>
        <authorList>
            <consortium name="NISC Comparative Sequencing Program"/>
            <person name="Tirosh O."/>
            <person name="Conlan S."/>
            <person name="Deming C."/>
            <person name="Lee-Lin S.Q."/>
            <person name="Huang X."/>
            <person name="Su H.C."/>
            <person name="Freeman A.F."/>
            <person name="Segre J.A."/>
            <person name="Kong H.H."/>
        </authorList>
    </citation>
    <scope>NUCLEOTIDE SEQUENCE</scope>
    <source>
        <strain evidence="2">HPV-mSK_126</strain>
    </source>
</reference>
<protein>
    <submittedName>
        <fullName evidence="2">E4 protein</fullName>
    </submittedName>
</protein>
<sequence>MKLFLPLLPVLRGLHLSLKPEPPRTPTPSRKHLESVSKPTPTPTVTRPPARVGDFDYDDDEEKENNPPEELPIDEDENWVLRRLLTKWARDLEQYRERVLRDLDDCKKKLGIHS</sequence>
<dbReference type="EMBL" id="MH777268">
    <property type="protein sequence ID" value="AYA94072.1"/>
    <property type="molecule type" value="Genomic_DNA"/>
</dbReference>
<evidence type="ECO:0000256" key="1">
    <source>
        <dbReference type="SAM" id="MobiDB-lite"/>
    </source>
</evidence>
<organism evidence="2">
    <name type="scientific">Human papillomavirus</name>
    <dbReference type="NCBI Taxonomy" id="10566"/>
    <lineage>
        <taxon>Viruses</taxon>
        <taxon>Monodnaviria</taxon>
        <taxon>Shotokuvirae</taxon>
        <taxon>Cossaviricota</taxon>
        <taxon>Papovaviricetes</taxon>
        <taxon>Zurhausenvirales</taxon>
        <taxon>Papillomaviridae</taxon>
    </lineage>
</organism>